<proteinExistence type="inferred from homology"/>
<dbReference type="InterPro" id="IPR056411">
    <property type="entry name" value="CysS_C"/>
</dbReference>
<dbReference type="Pfam" id="PF23493">
    <property type="entry name" value="CysS_C"/>
    <property type="match status" value="1"/>
</dbReference>
<dbReference type="EC" id="6.1.1.16" evidence="12"/>
<feature type="binding site" evidence="12">
    <location>
        <position position="302"/>
    </location>
    <ligand>
        <name>ATP</name>
        <dbReference type="ChEBI" id="CHEBI:30616"/>
    </ligand>
</feature>
<keyword evidence="4 12" id="KW-0963">Cytoplasm</keyword>
<dbReference type="STRING" id="94624.Bpet3451"/>
<dbReference type="SUPFAM" id="SSF52374">
    <property type="entry name" value="Nucleotidylyl transferase"/>
    <property type="match status" value="1"/>
</dbReference>
<keyword evidence="6 12" id="KW-0479">Metal-binding</keyword>
<evidence type="ECO:0000256" key="1">
    <source>
        <dbReference type="ARBA" id="ARBA00004496"/>
    </source>
</evidence>
<evidence type="ECO:0000256" key="8">
    <source>
        <dbReference type="ARBA" id="ARBA00022833"/>
    </source>
</evidence>
<dbReference type="PANTHER" id="PTHR10890">
    <property type="entry name" value="CYSTEINYL-TRNA SYNTHETASE"/>
    <property type="match status" value="1"/>
</dbReference>
<name>A9HXJ8_BORPD</name>
<evidence type="ECO:0000256" key="6">
    <source>
        <dbReference type="ARBA" id="ARBA00022723"/>
    </source>
</evidence>
<sequence>MPRSVPPAPCAGTNRPAGSTSQYTEASQSVMLHIYNTLSRTKEPFKPAQPGQVRMYVCGMTVYDYCHLGHARMLVAFDVVQRWLRASGLKVDYVRNITDIDDKIIRRAVETGRRIGEVTEYYIAAMHADERALGVQPPDREPRATQYVGEMLDIIGRLEQNGLAYRADDGDVNYAVRGFDGYGKLSGKALDDLRAGERVAVGSAKRDPLDFVLWKAAKADEPDDTKWQSPYGLGRPGWHIECSAMSRALLGLPLDIHGGGPDLKFPHHENEIAQTEGAFGGVLANTWMHCGPLMVDADKMSKSLGNFRTIRQTIAQGEAPADQAEYAVNPREAEMLRFFIVRNHYRSPQNYTPHNLADAQSALDRLYQALLNVAPDDAGLDWNEPQAQAFKAAMDDDFNTSGAVAALFELASEANRTRSARSAGQLKSLAALLGLLQQDPARYFQCATRYSAAGLAQAATPSASLDAGQIETLIAARAAAKQARDYAEADRIRAQLREAGIELDDKPGGQTQWRRA</sequence>
<dbReference type="AlphaFoldDB" id="A9HXJ8"/>
<dbReference type="GO" id="GO:0004817">
    <property type="term" value="F:cysteine-tRNA ligase activity"/>
    <property type="evidence" value="ECO:0007669"/>
    <property type="project" value="UniProtKB-UniRule"/>
</dbReference>
<comment type="catalytic activity">
    <reaction evidence="12">
        <text>tRNA(Cys) + L-cysteine + ATP = L-cysteinyl-tRNA(Cys) + AMP + diphosphate</text>
        <dbReference type="Rhea" id="RHEA:17773"/>
        <dbReference type="Rhea" id="RHEA-COMP:9661"/>
        <dbReference type="Rhea" id="RHEA-COMP:9679"/>
        <dbReference type="ChEBI" id="CHEBI:30616"/>
        <dbReference type="ChEBI" id="CHEBI:33019"/>
        <dbReference type="ChEBI" id="CHEBI:35235"/>
        <dbReference type="ChEBI" id="CHEBI:78442"/>
        <dbReference type="ChEBI" id="CHEBI:78517"/>
        <dbReference type="ChEBI" id="CHEBI:456215"/>
        <dbReference type="EC" id="6.1.1.16"/>
    </reaction>
</comment>
<dbReference type="PANTHER" id="PTHR10890:SF3">
    <property type="entry name" value="CYSTEINE--TRNA LIGASE, CYTOPLASMIC"/>
    <property type="match status" value="1"/>
</dbReference>
<dbReference type="GO" id="GO:0008270">
    <property type="term" value="F:zinc ion binding"/>
    <property type="evidence" value="ECO:0007669"/>
    <property type="project" value="UniProtKB-UniRule"/>
</dbReference>
<evidence type="ECO:0000256" key="2">
    <source>
        <dbReference type="ARBA" id="ARBA00005594"/>
    </source>
</evidence>
<feature type="region of interest" description="Disordered" evidence="13">
    <location>
        <begin position="1"/>
        <end position="22"/>
    </location>
</feature>
<dbReference type="Gene3D" id="3.40.50.620">
    <property type="entry name" value="HUPs"/>
    <property type="match status" value="1"/>
</dbReference>
<feature type="binding site" evidence="12">
    <location>
        <position position="271"/>
    </location>
    <ligand>
        <name>Zn(2+)</name>
        <dbReference type="ChEBI" id="CHEBI:29105"/>
    </ligand>
</feature>
<dbReference type="KEGG" id="bpt:Bpet3451"/>
<accession>A9HXJ8</accession>
<comment type="cofactor">
    <cofactor evidence="12">
        <name>Zn(2+)</name>
        <dbReference type="ChEBI" id="CHEBI:29105"/>
    </cofactor>
    <text evidence="12">Binds 1 zinc ion per subunit.</text>
</comment>
<dbReference type="InterPro" id="IPR009080">
    <property type="entry name" value="tRNAsynth_Ia_anticodon-bd"/>
</dbReference>
<comment type="similarity">
    <text evidence="2 12">Belongs to the class-I aminoacyl-tRNA synthetase family.</text>
</comment>
<evidence type="ECO:0000256" key="11">
    <source>
        <dbReference type="ARBA" id="ARBA00023146"/>
    </source>
</evidence>
<evidence type="ECO:0000313" key="15">
    <source>
        <dbReference type="EMBL" id="CAP43794.1"/>
    </source>
</evidence>
<dbReference type="SUPFAM" id="SSF47323">
    <property type="entry name" value="Anticodon-binding domain of a subclass of class I aminoacyl-tRNA synthetases"/>
    <property type="match status" value="1"/>
</dbReference>
<dbReference type="CDD" id="cd00672">
    <property type="entry name" value="CysRS_core"/>
    <property type="match status" value="1"/>
</dbReference>
<dbReference type="GO" id="GO:0005524">
    <property type="term" value="F:ATP binding"/>
    <property type="evidence" value="ECO:0007669"/>
    <property type="project" value="UniProtKB-UniRule"/>
</dbReference>
<feature type="binding site" evidence="12">
    <location>
        <position position="267"/>
    </location>
    <ligand>
        <name>Zn(2+)</name>
        <dbReference type="ChEBI" id="CHEBI:29105"/>
    </ligand>
</feature>
<evidence type="ECO:0000313" key="16">
    <source>
        <dbReference type="Proteomes" id="UP000001225"/>
    </source>
</evidence>
<keyword evidence="16" id="KW-1185">Reference proteome</keyword>
<dbReference type="NCBIfam" id="TIGR00435">
    <property type="entry name" value="cysS"/>
    <property type="match status" value="1"/>
</dbReference>
<evidence type="ECO:0000256" key="13">
    <source>
        <dbReference type="SAM" id="MobiDB-lite"/>
    </source>
</evidence>
<dbReference type="Gene3D" id="1.20.120.640">
    <property type="entry name" value="Anticodon-binding domain of a subclass of class I aminoacyl-tRNA synthetases"/>
    <property type="match status" value="1"/>
</dbReference>
<dbReference type="InterPro" id="IPR024909">
    <property type="entry name" value="Cys-tRNA/MSH_ligase"/>
</dbReference>
<evidence type="ECO:0000256" key="3">
    <source>
        <dbReference type="ARBA" id="ARBA00011245"/>
    </source>
</evidence>
<protein>
    <recommendedName>
        <fullName evidence="12">Cysteine--tRNA ligase</fullName>
        <ecNumber evidence="12">6.1.1.16</ecNumber>
    </recommendedName>
    <alternativeName>
        <fullName evidence="12">Cysteinyl-tRNA synthetase</fullName>
        <shortName evidence="12">CysRS</shortName>
    </alternativeName>
</protein>
<dbReference type="InterPro" id="IPR015803">
    <property type="entry name" value="Cys-tRNA-ligase"/>
</dbReference>
<evidence type="ECO:0000256" key="5">
    <source>
        <dbReference type="ARBA" id="ARBA00022598"/>
    </source>
</evidence>
<dbReference type="eggNOG" id="COG0215">
    <property type="taxonomic scope" value="Bacteria"/>
</dbReference>
<feature type="binding site" evidence="12">
    <location>
        <position position="58"/>
    </location>
    <ligand>
        <name>Zn(2+)</name>
        <dbReference type="ChEBI" id="CHEBI:29105"/>
    </ligand>
</feature>
<feature type="short sequence motif" description="'HIGH' region" evidence="12">
    <location>
        <begin position="60"/>
        <end position="70"/>
    </location>
</feature>
<keyword evidence="7 12" id="KW-0547">Nucleotide-binding</keyword>
<dbReference type="SMART" id="SM00840">
    <property type="entry name" value="DALR_2"/>
    <property type="match status" value="1"/>
</dbReference>
<evidence type="ECO:0000256" key="7">
    <source>
        <dbReference type="ARBA" id="ARBA00022741"/>
    </source>
</evidence>
<dbReference type="GO" id="GO:0006423">
    <property type="term" value="P:cysteinyl-tRNA aminoacylation"/>
    <property type="evidence" value="ECO:0007669"/>
    <property type="project" value="UniProtKB-UniRule"/>
</dbReference>
<dbReference type="Pfam" id="PF01406">
    <property type="entry name" value="tRNA-synt_1e"/>
    <property type="match status" value="1"/>
</dbReference>
<feature type="binding site" evidence="12">
    <location>
        <position position="242"/>
    </location>
    <ligand>
        <name>Zn(2+)</name>
        <dbReference type="ChEBI" id="CHEBI:29105"/>
    </ligand>
</feature>
<dbReference type="InterPro" id="IPR032678">
    <property type="entry name" value="tRNA-synt_1_cat_dom"/>
</dbReference>
<keyword evidence="5 12" id="KW-0436">Ligase</keyword>
<dbReference type="GO" id="GO:0005829">
    <property type="term" value="C:cytosol"/>
    <property type="evidence" value="ECO:0007669"/>
    <property type="project" value="TreeGrafter"/>
</dbReference>
<dbReference type="InterPro" id="IPR015273">
    <property type="entry name" value="Cys-tRNA-synt_Ia_DALR"/>
</dbReference>
<comment type="subcellular location">
    <subcellularLocation>
        <location evidence="1 12">Cytoplasm</location>
    </subcellularLocation>
</comment>
<keyword evidence="8 12" id="KW-0862">Zinc</keyword>
<dbReference type="InterPro" id="IPR014729">
    <property type="entry name" value="Rossmann-like_a/b/a_fold"/>
</dbReference>
<reference evidence="15 16" key="1">
    <citation type="journal article" date="2008" name="BMC Genomics">
        <title>The missing link: Bordetella petrii is endowed with both the metabolic versatility of environmental bacteria and virulence traits of pathogenic Bordetellae.</title>
        <authorList>
            <person name="Gross R."/>
            <person name="Guzman C.A."/>
            <person name="Sebaihia M."/>
            <person name="Martins Dos Santos V.A."/>
            <person name="Pieper D.H."/>
            <person name="Koebnik R."/>
            <person name="Lechner M."/>
            <person name="Bartels D."/>
            <person name="Buhrmester J."/>
            <person name="Choudhuri J.V."/>
            <person name="Ebensen T."/>
            <person name="Gaigalat L."/>
            <person name="Herrmann S."/>
            <person name="Khachane A.N."/>
            <person name="Larisch C."/>
            <person name="Link S."/>
            <person name="Linke B."/>
            <person name="Meyer F."/>
            <person name="Mormann S."/>
            <person name="Nakunst D."/>
            <person name="Rueckert C."/>
            <person name="Schneiker-Bekel S."/>
            <person name="Schulze K."/>
            <person name="Vorhoelter F.J."/>
            <person name="Yevsa T."/>
            <person name="Engle J.T."/>
            <person name="Goldman W.E."/>
            <person name="Puehler A."/>
            <person name="Goebel U.B."/>
            <person name="Goesmann A."/>
            <person name="Bloecker H."/>
            <person name="Kaiser O."/>
            <person name="Martinez-Arias R."/>
        </authorList>
    </citation>
    <scope>NUCLEOTIDE SEQUENCE [LARGE SCALE GENOMIC DNA]</scope>
    <source>
        <strain evidence="16">ATCC BAA-461 / DSM 12804 / CCUG 43448 / CIP 107267 / Se-1111R</strain>
    </source>
</reference>
<dbReference type="Proteomes" id="UP000001225">
    <property type="component" value="Chromosome"/>
</dbReference>
<evidence type="ECO:0000256" key="12">
    <source>
        <dbReference type="HAMAP-Rule" id="MF_00041"/>
    </source>
</evidence>
<dbReference type="PRINTS" id="PR00983">
    <property type="entry name" value="TRNASYNTHCYS"/>
</dbReference>
<feature type="domain" description="Cysteinyl-tRNA synthetase class Ia DALR" evidence="14">
    <location>
        <begin position="389"/>
        <end position="444"/>
    </location>
</feature>
<evidence type="ECO:0000256" key="9">
    <source>
        <dbReference type="ARBA" id="ARBA00022840"/>
    </source>
</evidence>
<evidence type="ECO:0000256" key="10">
    <source>
        <dbReference type="ARBA" id="ARBA00022917"/>
    </source>
</evidence>
<evidence type="ECO:0000256" key="4">
    <source>
        <dbReference type="ARBA" id="ARBA00022490"/>
    </source>
</evidence>
<feature type="short sequence motif" description="'KMSKS' region" evidence="12">
    <location>
        <begin position="299"/>
        <end position="303"/>
    </location>
</feature>
<keyword evidence="10 12" id="KW-0648">Protein biosynthesis</keyword>
<organism evidence="15 16">
    <name type="scientific">Bordetella petrii (strain ATCC BAA-461 / DSM 12804 / CCUG 43448 / CIP 107267 / Se-1111R)</name>
    <dbReference type="NCBI Taxonomy" id="340100"/>
    <lineage>
        <taxon>Bacteria</taxon>
        <taxon>Pseudomonadati</taxon>
        <taxon>Pseudomonadota</taxon>
        <taxon>Betaproteobacteria</taxon>
        <taxon>Burkholderiales</taxon>
        <taxon>Alcaligenaceae</taxon>
        <taxon>Bordetella</taxon>
    </lineage>
</organism>
<keyword evidence="11 12" id="KW-0030">Aminoacyl-tRNA synthetase</keyword>
<dbReference type="Pfam" id="PF09190">
    <property type="entry name" value="DALR_2"/>
    <property type="match status" value="1"/>
</dbReference>
<dbReference type="CDD" id="cd07963">
    <property type="entry name" value="Anticodon_Ia_Cys"/>
    <property type="match status" value="1"/>
</dbReference>
<evidence type="ECO:0000259" key="14">
    <source>
        <dbReference type="SMART" id="SM00840"/>
    </source>
</evidence>
<dbReference type="HAMAP" id="MF_00041">
    <property type="entry name" value="Cys_tRNA_synth"/>
    <property type="match status" value="1"/>
</dbReference>
<dbReference type="EMBL" id="AM902716">
    <property type="protein sequence ID" value="CAP43794.1"/>
    <property type="molecule type" value="Genomic_DNA"/>
</dbReference>
<gene>
    <name evidence="12 15" type="primary">cysS</name>
    <name evidence="15" type="ordered locus">Bpet3451</name>
</gene>
<comment type="subunit">
    <text evidence="3 12">Monomer.</text>
</comment>
<keyword evidence="9 12" id="KW-0067">ATP-binding</keyword>